<dbReference type="Proteomes" id="UP001059380">
    <property type="component" value="Chromosome"/>
</dbReference>
<reference evidence="1" key="1">
    <citation type="submission" date="2021-04" db="EMBL/GenBank/DDBJ databases">
        <title>Phylogenetic analysis of Acidobacteriaceae.</title>
        <authorList>
            <person name="Qiu L."/>
            <person name="Zhang Q."/>
        </authorList>
    </citation>
    <scope>NUCLEOTIDE SEQUENCE</scope>
    <source>
        <strain evidence="1">DSM 25168</strain>
    </source>
</reference>
<organism evidence="1 2">
    <name type="scientific">Occallatibacter riparius</name>
    <dbReference type="NCBI Taxonomy" id="1002689"/>
    <lineage>
        <taxon>Bacteria</taxon>
        <taxon>Pseudomonadati</taxon>
        <taxon>Acidobacteriota</taxon>
        <taxon>Terriglobia</taxon>
        <taxon>Terriglobales</taxon>
        <taxon>Acidobacteriaceae</taxon>
        <taxon>Occallatibacter</taxon>
    </lineage>
</organism>
<dbReference type="EMBL" id="CP093313">
    <property type="protein sequence ID" value="UWZ82807.1"/>
    <property type="molecule type" value="Genomic_DNA"/>
</dbReference>
<evidence type="ECO:0000313" key="1">
    <source>
        <dbReference type="EMBL" id="UWZ82807.1"/>
    </source>
</evidence>
<protein>
    <submittedName>
        <fullName evidence="1">Uncharacterized protein</fullName>
    </submittedName>
</protein>
<proteinExistence type="predicted"/>
<accession>A0A9J7BJF1</accession>
<dbReference type="KEGG" id="orp:MOP44_19830"/>
<sequence>MTHELTHSMTASYAGAGRWRDIPRWLREGYSDYVGKGQSSFADLERKFGDSSFQTNREYLRYQLITAYLLQVRGVKVRDLLGGNYAANSAAAVRFVESLKQ</sequence>
<gene>
    <name evidence="1" type="ORF">MOP44_19830</name>
</gene>
<dbReference type="RefSeq" id="WP_260792039.1">
    <property type="nucleotide sequence ID" value="NZ_CP093313.1"/>
</dbReference>
<dbReference type="AlphaFoldDB" id="A0A9J7BJF1"/>
<keyword evidence="2" id="KW-1185">Reference proteome</keyword>
<name>A0A9J7BJF1_9BACT</name>
<evidence type="ECO:0000313" key="2">
    <source>
        <dbReference type="Proteomes" id="UP001059380"/>
    </source>
</evidence>